<dbReference type="Proteomes" id="UP000272474">
    <property type="component" value="Unassembled WGS sequence"/>
</dbReference>
<dbReference type="InterPro" id="IPR020805">
    <property type="entry name" value="Cell_div_FtsZ_CS"/>
</dbReference>
<feature type="binding site" evidence="9">
    <location>
        <begin position="18"/>
        <end position="22"/>
    </location>
    <ligand>
        <name>GTP</name>
        <dbReference type="ChEBI" id="CHEBI:37565"/>
    </ligand>
</feature>
<evidence type="ECO:0000313" key="16">
    <source>
        <dbReference type="Proteomes" id="UP000272474"/>
    </source>
</evidence>
<feature type="domain" description="Tubulin/FtsZ GTPase" evidence="13">
    <location>
        <begin position="10"/>
        <end position="202"/>
    </location>
</feature>
<dbReference type="InterPro" id="IPR003008">
    <property type="entry name" value="Tubulin_FtsZ_GTPase"/>
</dbReference>
<dbReference type="GO" id="GO:0000917">
    <property type="term" value="P:division septum assembly"/>
    <property type="evidence" value="ECO:0007669"/>
    <property type="project" value="UniProtKB-KW"/>
</dbReference>
<dbReference type="GO" id="GO:0030428">
    <property type="term" value="C:cell septum"/>
    <property type="evidence" value="ECO:0007669"/>
    <property type="project" value="UniProtKB-ARBA"/>
</dbReference>
<evidence type="ECO:0000256" key="12">
    <source>
        <dbReference type="SAM" id="MobiDB-lite"/>
    </source>
</evidence>
<dbReference type="PANTHER" id="PTHR30314:SF3">
    <property type="entry name" value="MITOCHONDRIAL DIVISION PROTEIN FSZA"/>
    <property type="match status" value="1"/>
</dbReference>
<dbReference type="PROSITE" id="PS01135">
    <property type="entry name" value="FTSZ_2"/>
    <property type="match status" value="1"/>
</dbReference>
<dbReference type="GO" id="GO:0043093">
    <property type="term" value="P:FtsZ-dependent cytokinesis"/>
    <property type="evidence" value="ECO:0007669"/>
    <property type="project" value="UniProtKB-UniRule"/>
</dbReference>
<dbReference type="InterPro" id="IPR000158">
    <property type="entry name" value="Cell_div_FtsZ"/>
</dbReference>
<dbReference type="Gene3D" id="3.30.1330.20">
    <property type="entry name" value="Tubulin/FtsZ, C-terminal domain"/>
    <property type="match status" value="1"/>
</dbReference>
<dbReference type="HAMAP" id="MF_00909">
    <property type="entry name" value="FtsZ"/>
    <property type="match status" value="1"/>
</dbReference>
<proteinExistence type="inferred from homology"/>
<feature type="compositionally biased region" description="Acidic residues" evidence="12">
    <location>
        <begin position="401"/>
        <end position="412"/>
    </location>
</feature>
<comment type="caution">
    <text evidence="15">The sequence shown here is derived from an EMBL/GenBank/DDBJ whole genome shotgun (WGS) entry which is preliminary data.</text>
</comment>
<sequence>MAAPQNYLAVIKVVGIGGGGVNAINRMIEVGLKGVEFIAINTDAQALLMSDADVKLDVGRELTRGLGAGADPDVGRKAAEDHREEIEEVLKGADMVFVTAGEGGGTGTGGAPVVANIARSLGALTIGVVTRPFTFEGRRRANQAEDGIARLRDEVDTLIVIPNDRLLSISDRQVSVLDAFKSADQVLLSGVQGITDLITTPGLINLDFADVKSVMSEAGSALMGIGSARGDDRAVAAAEMAISSPLLEASIDGARGVLLSISGGSDLGLFEINEAAQLVSEAAHPEANIIFGAVIDDALGDEVRVTVIAAGFDGGQPPARSRDKVLGAYGAKEETSSFGDRGAPEPEPERSSFGGLGTLPSRDPGPLGDREGEGAPADPAREPLKGSGPQVPGARPYDGGQIEELDVPDFLK</sequence>
<dbReference type="FunFam" id="3.30.1330.20:FF:000005">
    <property type="entry name" value="Cell division protein FtsZ"/>
    <property type="match status" value="1"/>
</dbReference>
<evidence type="ECO:0000313" key="15">
    <source>
        <dbReference type="EMBL" id="RKN42307.1"/>
    </source>
</evidence>
<dbReference type="SUPFAM" id="SSF52490">
    <property type="entry name" value="Tubulin nucleotide-binding domain-like"/>
    <property type="match status" value="1"/>
</dbReference>
<keyword evidence="5 9" id="KW-0342">GTP-binding</keyword>
<dbReference type="SUPFAM" id="SSF55307">
    <property type="entry name" value="Tubulin C-terminal domain-like"/>
    <property type="match status" value="1"/>
</dbReference>
<organism evidence="15 16">
    <name type="scientific">Streptomyces hoynatensis</name>
    <dbReference type="NCBI Taxonomy" id="1141874"/>
    <lineage>
        <taxon>Bacteria</taxon>
        <taxon>Bacillati</taxon>
        <taxon>Actinomycetota</taxon>
        <taxon>Actinomycetes</taxon>
        <taxon>Kitasatosporales</taxon>
        <taxon>Streptomycetaceae</taxon>
        <taxon>Streptomyces</taxon>
    </lineage>
</organism>
<dbReference type="GO" id="GO:0005525">
    <property type="term" value="F:GTP binding"/>
    <property type="evidence" value="ECO:0007669"/>
    <property type="project" value="UniProtKB-UniRule"/>
</dbReference>
<dbReference type="SMART" id="SM00865">
    <property type="entry name" value="Tubulin_C"/>
    <property type="match status" value="1"/>
</dbReference>
<keyword evidence="7 9" id="KW-0131">Cell cycle</keyword>
<keyword evidence="2 9" id="KW-0963">Cytoplasm</keyword>
<keyword evidence="6 9" id="KW-0717">Septation</keyword>
<keyword evidence="3 9" id="KW-0132">Cell division</keyword>
<feature type="binding site" evidence="9">
    <location>
        <position position="184"/>
    </location>
    <ligand>
        <name>GTP</name>
        <dbReference type="ChEBI" id="CHEBI:37565"/>
    </ligand>
</feature>
<feature type="region of interest" description="Disordered" evidence="12">
    <location>
        <begin position="329"/>
        <end position="412"/>
    </location>
</feature>
<evidence type="ECO:0000256" key="2">
    <source>
        <dbReference type="ARBA" id="ARBA00022490"/>
    </source>
</evidence>
<feature type="domain" description="Tubulin/FtsZ 2-layer sandwich" evidence="14">
    <location>
        <begin position="204"/>
        <end position="321"/>
    </location>
</feature>
<dbReference type="PRINTS" id="PR00423">
    <property type="entry name" value="CELLDVISFTSZ"/>
</dbReference>
<keyword evidence="4 9" id="KW-0547">Nucleotide-binding</keyword>
<accession>A0A3A9Z4T1</accession>
<dbReference type="FunFam" id="3.40.50.1440:FF:000023">
    <property type="entry name" value="Cell division protein FtsZ"/>
    <property type="match status" value="1"/>
</dbReference>
<evidence type="ECO:0000256" key="4">
    <source>
        <dbReference type="ARBA" id="ARBA00022741"/>
    </source>
</evidence>
<dbReference type="InterPro" id="IPR018316">
    <property type="entry name" value="Tubulin/FtsZ_2-layer-sand-dom"/>
</dbReference>
<feature type="binding site" evidence="9">
    <location>
        <position position="136"/>
    </location>
    <ligand>
        <name>GTP</name>
        <dbReference type="ChEBI" id="CHEBI:37565"/>
    </ligand>
</feature>
<reference evidence="15 16" key="1">
    <citation type="journal article" date="2014" name="Int. J. Syst. Evol. Microbiol.">
        <title>Streptomyces hoynatensis sp. nov., isolated from deep marine sediment.</title>
        <authorList>
            <person name="Veyisoglu A."/>
            <person name="Sahin N."/>
        </authorList>
    </citation>
    <scope>NUCLEOTIDE SEQUENCE [LARGE SCALE GENOMIC DNA]</scope>
    <source>
        <strain evidence="15 16">KCTC 29097</strain>
    </source>
</reference>
<dbReference type="Pfam" id="PF00091">
    <property type="entry name" value="Tubulin"/>
    <property type="match status" value="1"/>
</dbReference>
<evidence type="ECO:0000256" key="5">
    <source>
        <dbReference type="ARBA" id="ARBA00023134"/>
    </source>
</evidence>
<dbReference type="GO" id="GO:0051258">
    <property type="term" value="P:protein polymerization"/>
    <property type="evidence" value="ECO:0007669"/>
    <property type="project" value="UniProtKB-UniRule"/>
</dbReference>
<comment type="similarity">
    <text evidence="1 9 11">Belongs to the FtsZ family.</text>
</comment>
<feature type="compositionally biased region" description="Basic and acidic residues" evidence="12">
    <location>
        <begin position="368"/>
        <end position="384"/>
    </location>
</feature>
<dbReference type="CDD" id="cd02201">
    <property type="entry name" value="FtsZ_type1"/>
    <property type="match status" value="1"/>
</dbReference>
<dbReference type="PANTHER" id="PTHR30314">
    <property type="entry name" value="CELL DIVISION PROTEIN FTSZ-RELATED"/>
    <property type="match status" value="1"/>
</dbReference>
<feature type="binding site" evidence="9">
    <location>
        <begin position="105"/>
        <end position="107"/>
    </location>
    <ligand>
        <name>GTP</name>
        <dbReference type="ChEBI" id="CHEBI:37565"/>
    </ligand>
</feature>
<dbReference type="EMBL" id="RBAL01000006">
    <property type="protein sequence ID" value="RKN42307.1"/>
    <property type="molecule type" value="Genomic_DNA"/>
</dbReference>
<evidence type="ECO:0000256" key="9">
    <source>
        <dbReference type="HAMAP-Rule" id="MF_00909"/>
    </source>
</evidence>
<evidence type="ECO:0000256" key="7">
    <source>
        <dbReference type="ARBA" id="ARBA00023306"/>
    </source>
</evidence>
<dbReference type="InterPro" id="IPR008280">
    <property type="entry name" value="Tub_FtsZ_C"/>
</dbReference>
<dbReference type="InterPro" id="IPR036525">
    <property type="entry name" value="Tubulin/FtsZ_GTPase_sf"/>
</dbReference>
<keyword evidence="16" id="KW-1185">Reference proteome</keyword>
<dbReference type="PROSITE" id="PS01134">
    <property type="entry name" value="FTSZ_1"/>
    <property type="match status" value="1"/>
</dbReference>
<dbReference type="InterPro" id="IPR024757">
    <property type="entry name" value="FtsZ_C"/>
</dbReference>
<feature type="binding site" evidence="9">
    <location>
        <position position="140"/>
    </location>
    <ligand>
        <name>GTP</name>
        <dbReference type="ChEBI" id="CHEBI:37565"/>
    </ligand>
</feature>
<dbReference type="NCBIfam" id="TIGR00065">
    <property type="entry name" value="ftsZ"/>
    <property type="match status" value="1"/>
</dbReference>
<dbReference type="GO" id="GO:0032153">
    <property type="term" value="C:cell division site"/>
    <property type="evidence" value="ECO:0007669"/>
    <property type="project" value="UniProtKB-UniRule"/>
</dbReference>
<evidence type="ECO:0000256" key="6">
    <source>
        <dbReference type="ARBA" id="ARBA00023210"/>
    </source>
</evidence>
<evidence type="ECO:0000256" key="1">
    <source>
        <dbReference type="ARBA" id="ARBA00009690"/>
    </source>
</evidence>
<dbReference type="AlphaFoldDB" id="A0A3A9Z4T1"/>
<dbReference type="OrthoDB" id="9813375at2"/>
<evidence type="ECO:0000256" key="3">
    <source>
        <dbReference type="ARBA" id="ARBA00022618"/>
    </source>
</evidence>
<dbReference type="Pfam" id="PF12327">
    <property type="entry name" value="FtsZ_C"/>
    <property type="match status" value="1"/>
</dbReference>
<comment type="function">
    <text evidence="8 9 11">Essential cell division protein that forms a contractile ring structure (Z ring) at the future cell division site. The regulation of the ring assembly controls the timing and the location of cell division. One of the functions of the FtsZ ring is to recruit other cell division proteins to the septum to produce a new cell wall between the dividing cells. Binds GTP and shows GTPase activity.</text>
</comment>
<evidence type="ECO:0000256" key="8">
    <source>
        <dbReference type="ARBA" id="ARBA00055345"/>
    </source>
</evidence>
<dbReference type="InterPro" id="IPR045061">
    <property type="entry name" value="FtsZ/CetZ"/>
</dbReference>
<dbReference type="InterPro" id="IPR037103">
    <property type="entry name" value="Tubulin/FtsZ-like_C"/>
</dbReference>
<comment type="subcellular location">
    <subcellularLocation>
        <location evidence="9">Cytoplasm</location>
    </subcellularLocation>
    <text evidence="9">Assembles at midcell at the inner surface of the cytoplasmic membrane.</text>
</comment>
<comment type="subunit">
    <text evidence="9">Homodimer. Polymerizes to form a dynamic ring structure in a strictly GTP-dependent manner. Interacts directly with several other division proteins.</text>
</comment>
<dbReference type="Gene3D" id="3.40.50.1440">
    <property type="entry name" value="Tubulin/FtsZ, GTPase domain"/>
    <property type="match status" value="1"/>
</dbReference>
<evidence type="ECO:0000259" key="13">
    <source>
        <dbReference type="SMART" id="SM00864"/>
    </source>
</evidence>
<evidence type="ECO:0000256" key="11">
    <source>
        <dbReference type="RuleBase" id="RU000631"/>
    </source>
</evidence>
<dbReference type="SMART" id="SM00864">
    <property type="entry name" value="Tubulin"/>
    <property type="match status" value="1"/>
</dbReference>
<name>A0A3A9Z4T1_9ACTN</name>
<protein>
    <recommendedName>
        <fullName evidence="9 10">Cell division protein FtsZ</fullName>
    </recommendedName>
</protein>
<dbReference type="RefSeq" id="WP_120678931.1">
    <property type="nucleotide sequence ID" value="NZ_RBAL01000006.1"/>
</dbReference>
<dbReference type="GO" id="GO:0005737">
    <property type="term" value="C:cytoplasm"/>
    <property type="evidence" value="ECO:0007669"/>
    <property type="project" value="UniProtKB-SubCell"/>
</dbReference>
<evidence type="ECO:0000259" key="14">
    <source>
        <dbReference type="SMART" id="SM00865"/>
    </source>
</evidence>
<dbReference type="GO" id="GO:0003924">
    <property type="term" value="F:GTPase activity"/>
    <property type="evidence" value="ECO:0007669"/>
    <property type="project" value="UniProtKB-UniRule"/>
</dbReference>
<evidence type="ECO:0000256" key="10">
    <source>
        <dbReference type="NCBIfam" id="TIGR00065"/>
    </source>
</evidence>
<gene>
    <name evidence="9 15" type="primary">ftsZ</name>
    <name evidence="15" type="ORF">D7294_12735</name>
</gene>